<comment type="caution">
    <text evidence="6">The sequence shown here is derived from an EMBL/GenBank/DDBJ whole genome shotgun (WGS) entry which is preliminary data.</text>
</comment>
<protein>
    <recommendedName>
        <fullName evidence="8">LppP/LprE family lipoprotein</fullName>
    </recommendedName>
</protein>
<evidence type="ECO:0000256" key="3">
    <source>
        <dbReference type="ARBA" id="ARBA00023136"/>
    </source>
</evidence>
<dbReference type="RefSeq" id="WP_076202703.1">
    <property type="nucleotide sequence ID" value="NZ_MBER01000010.1"/>
</dbReference>
<keyword evidence="3" id="KW-0472">Membrane</keyword>
<gene>
    <name evidence="6" type="ORF">A5742_17565</name>
</gene>
<reference evidence="6 7" key="1">
    <citation type="submission" date="2016-07" db="EMBL/GenBank/DDBJ databases">
        <authorList>
            <person name="Sutton G."/>
            <person name="Brinkac L."/>
            <person name="Sanka R."/>
            <person name="Adams M."/>
            <person name="Lau E."/>
            <person name="Kumar A."/>
            <person name="Macaden R."/>
        </authorList>
    </citation>
    <scope>NUCLEOTIDE SEQUENCE [LARGE SCALE GENOMIC DNA]</scope>
    <source>
        <strain evidence="6 7">GA-0871</strain>
    </source>
</reference>
<keyword evidence="1" id="KW-1003">Cell membrane</keyword>
<evidence type="ECO:0000256" key="4">
    <source>
        <dbReference type="ARBA" id="ARBA00023139"/>
    </source>
</evidence>
<evidence type="ECO:0000313" key="7">
    <source>
        <dbReference type="Proteomes" id="UP000187001"/>
    </source>
</evidence>
<dbReference type="Proteomes" id="UP000187001">
    <property type="component" value="Unassembled WGS sequence"/>
</dbReference>
<sequence>MTHAVSPTDIESTVKLVPPLWGVHGWTVGPSGHNADVTWALGVIAHGTVSTPQHLLLFHRGVYVGTATQEPRPYTRVLDVTGDVVTVEYRWLLGEEPLAAPAGVGTVRYQVSSQGVRALDAAPWPPEVSK</sequence>
<keyword evidence="5" id="KW-0449">Lipoprotein</keyword>
<evidence type="ECO:0000256" key="5">
    <source>
        <dbReference type="ARBA" id="ARBA00023288"/>
    </source>
</evidence>
<evidence type="ECO:0008006" key="8">
    <source>
        <dbReference type="Google" id="ProtNLM"/>
    </source>
</evidence>
<dbReference type="Pfam" id="PF14041">
    <property type="entry name" value="Lipoprotein_21"/>
    <property type="match status" value="1"/>
</dbReference>
<keyword evidence="4" id="KW-0564">Palmitate</keyword>
<evidence type="ECO:0000256" key="1">
    <source>
        <dbReference type="ARBA" id="ARBA00022475"/>
    </source>
</evidence>
<name>A0ABD6QUF8_MYCFO</name>
<evidence type="ECO:0000313" key="6">
    <source>
        <dbReference type="EMBL" id="OMC51942.1"/>
    </source>
</evidence>
<evidence type="ECO:0000256" key="2">
    <source>
        <dbReference type="ARBA" id="ARBA00022729"/>
    </source>
</evidence>
<dbReference type="AlphaFoldDB" id="A0ABD6QUF8"/>
<dbReference type="EMBL" id="MBER01000010">
    <property type="protein sequence ID" value="OMC51942.1"/>
    <property type="molecule type" value="Genomic_DNA"/>
</dbReference>
<organism evidence="6 7">
    <name type="scientific">Mycolicibacterium fortuitum</name>
    <name type="common">Mycobacterium fortuitum</name>
    <dbReference type="NCBI Taxonomy" id="1766"/>
    <lineage>
        <taxon>Bacteria</taxon>
        <taxon>Bacillati</taxon>
        <taxon>Actinomycetota</taxon>
        <taxon>Actinomycetes</taxon>
        <taxon>Mycobacteriales</taxon>
        <taxon>Mycobacteriaceae</taxon>
        <taxon>Mycolicibacterium</taxon>
    </lineage>
</organism>
<accession>A0ABD6QUF8</accession>
<proteinExistence type="predicted"/>
<dbReference type="InterPro" id="IPR025971">
    <property type="entry name" value="LppP/LprE"/>
</dbReference>
<keyword evidence="2" id="KW-0732">Signal</keyword>